<comment type="caution">
    <text evidence="4">The sequence shown here is derived from an EMBL/GenBank/DDBJ whole genome shotgun (WGS) entry which is preliminary data.</text>
</comment>
<evidence type="ECO:0000259" key="2">
    <source>
        <dbReference type="Pfam" id="PF04685"/>
    </source>
</evidence>
<dbReference type="PANTHER" id="PTHR12654:SF0">
    <property type="entry name" value="NON-LYSOSOMAL GLUCOSYLCERAMIDASE"/>
    <property type="match status" value="1"/>
</dbReference>
<dbReference type="PROSITE" id="PS51318">
    <property type="entry name" value="TAT"/>
    <property type="match status" value="1"/>
</dbReference>
<evidence type="ECO:0008006" key="6">
    <source>
        <dbReference type="Google" id="ProtNLM"/>
    </source>
</evidence>
<evidence type="ECO:0000313" key="4">
    <source>
        <dbReference type="EMBL" id="TWU38308.1"/>
    </source>
</evidence>
<gene>
    <name evidence="4" type="ORF">Poly41_27840</name>
</gene>
<dbReference type="InterPro" id="IPR024462">
    <property type="entry name" value="GH116_N"/>
</dbReference>
<accession>A0A5C6DNL1</accession>
<feature type="region of interest" description="Disordered" evidence="1">
    <location>
        <begin position="1"/>
        <end position="22"/>
    </location>
</feature>
<dbReference type="PANTHER" id="PTHR12654">
    <property type="entry name" value="BILE ACID BETA-GLUCOSIDASE-RELATED"/>
    <property type="match status" value="1"/>
</dbReference>
<dbReference type="SUPFAM" id="SSF48208">
    <property type="entry name" value="Six-hairpin glycosidases"/>
    <property type="match status" value="1"/>
</dbReference>
<evidence type="ECO:0000259" key="3">
    <source>
        <dbReference type="Pfam" id="PF12215"/>
    </source>
</evidence>
<dbReference type="Pfam" id="PF04685">
    <property type="entry name" value="DUF608"/>
    <property type="match status" value="1"/>
</dbReference>
<dbReference type="GO" id="GO:0005975">
    <property type="term" value="P:carbohydrate metabolic process"/>
    <property type="evidence" value="ECO:0007669"/>
    <property type="project" value="InterPro"/>
</dbReference>
<dbReference type="InterPro" id="IPR052566">
    <property type="entry name" value="Non-lysos_glucosylceramidase"/>
</dbReference>
<keyword evidence="5" id="KW-1185">Reference proteome</keyword>
<dbReference type="GO" id="GO:0008422">
    <property type="term" value="F:beta-glucosidase activity"/>
    <property type="evidence" value="ECO:0007669"/>
    <property type="project" value="TreeGrafter"/>
</dbReference>
<name>A0A5C6DNL1_9BACT</name>
<evidence type="ECO:0000313" key="5">
    <source>
        <dbReference type="Proteomes" id="UP000319143"/>
    </source>
</evidence>
<dbReference type="InterPro" id="IPR006311">
    <property type="entry name" value="TAT_signal"/>
</dbReference>
<dbReference type="AlphaFoldDB" id="A0A5C6DNL1"/>
<dbReference type="InterPro" id="IPR008928">
    <property type="entry name" value="6-hairpin_glycosidase_sf"/>
</dbReference>
<feature type="domain" description="Glycosyl-hydrolase family 116 catalytic region" evidence="2">
    <location>
        <begin position="689"/>
        <end position="967"/>
    </location>
</feature>
<organism evidence="4 5">
    <name type="scientific">Novipirellula artificiosorum</name>
    <dbReference type="NCBI Taxonomy" id="2528016"/>
    <lineage>
        <taxon>Bacteria</taxon>
        <taxon>Pseudomonadati</taxon>
        <taxon>Planctomycetota</taxon>
        <taxon>Planctomycetia</taxon>
        <taxon>Pirellulales</taxon>
        <taxon>Pirellulaceae</taxon>
        <taxon>Novipirellula</taxon>
    </lineage>
</organism>
<dbReference type="RefSeq" id="WP_197231300.1">
    <property type="nucleotide sequence ID" value="NZ_SJPV01000004.1"/>
</dbReference>
<feature type="compositionally biased region" description="Low complexity" evidence="1">
    <location>
        <begin position="10"/>
        <end position="22"/>
    </location>
</feature>
<dbReference type="Proteomes" id="UP000319143">
    <property type="component" value="Unassembled WGS sequence"/>
</dbReference>
<dbReference type="Gene3D" id="1.50.10.10">
    <property type="match status" value="1"/>
</dbReference>
<sequence length="1086" mass="120645">MKENSDPRNEQQTCQSSSCECSQDSGLQRRKFLTLVGAGAGVVGISGVTPSRTYAERPSNDLADHFVPEDKQLTKEWLHLLTAKGERKPYREEELQTIGMPCGGIAAGQLYVLGDGSLGYWWIANNSHNTGYGKSYELETPMGTYPVCYPDKPFTPPAPVDQGFALRVGNSVRQLNQNDYDDIEFIGEYPVATLRYLSKNESLPVQVEADVFSPFIPLNARDSANPATILRYTVENTSDEQQEIAIAGWLQNPVGLSDLSNWHALNQNVVTDMDGKQSVQMCAIEKPKEVEAEPVVKLFEDFEAGYENWIIEGEAFGEIPADGTLPGQQRVSGFRGKKLVNTFLGGNDGKTGTATSSEFEIELPYVVFLIGGGSHEGTAIQLLVNDTVVKSTAGKSRESLQTGYWDVTDLVGKRARIRILDSETGGWGHVNVDHIYFSDQNPLARQPYDPHHRHAGDVSLTALAENSTAVAAFESRAEFLRAFGQSARLSGVVKATHELGATRVAGVSSATTLAPGEKATIDFLLTWYFPNRGANGRAGWGGEANAGERVGNRYNQWYSSSQEVAKYLADHFQRLTTETALFRDTYFDSSLPYWFLQRVGMPLANLATETVTWREDGYLWAWEGVGCCSGNCGHVWNYAQGMARLFPELERSVREFQDFDPKRGYREQDGAIFFRGVQVVDWSGGWAGDAMGGYILKAFREYTCSKDDAFLKRYWPQIRKSIQFLMRLDGEDGSIDGLIQGKQHNTYDIDYYGANTLVGALYLAALKAGQKMAEDVGDRAFAKQCQTLAKKGAESTMKQIWNEEYGYFVQNVDLAKHPKNQQGDGCLADQLFGQSFAHQLNLGYLYPQQAVQKTVNSIWKYNWAPDIAPQNQEHPPERWYCRPGEAGLFMCTWPKSKHLGPTSVRYRDEVWTGTEYQVAAHMLYEGMVTEGLAIVRAIHERYDGIDHNPWNEIECGDHYARALASWGCLLGVSGFSYHGPKGQIGFAPKQAAEAFRCFFSAAEGWGTFCQTRADGKQTATLKVKWGSVALNQFTLEVPEEKKVTSVTIKGATDVAPKFTQSGNRVTILFRETIVVKPDSILAIKMV</sequence>
<dbReference type="InterPro" id="IPR006775">
    <property type="entry name" value="GH116_catalytic"/>
</dbReference>
<proteinExistence type="predicted"/>
<evidence type="ECO:0000256" key="1">
    <source>
        <dbReference type="SAM" id="MobiDB-lite"/>
    </source>
</evidence>
<dbReference type="EMBL" id="SJPV01000004">
    <property type="protein sequence ID" value="TWU38308.1"/>
    <property type="molecule type" value="Genomic_DNA"/>
</dbReference>
<dbReference type="InterPro" id="IPR012341">
    <property type="entry name" value="6hp_glycosidase-like_sf"/>
</dbReference>
<protein>
    <recommendedName>
        <fullName evidence="6">Glycosyl-hydrolase family 116 catalytic region domain-containing protein</fullName>
    </recommendedName>
</protein>
<dbReference type="Pfam" id="PF12215">
    <property type="entry name" value="Glyco_hydr_116N"/>
    <property type="match status" value="2"/>
</dbReference>
<feature type="domain" description="Glycosyl-hydrolase family 116 N-terminal" evidence="3">
    <location>
        <begin position="99"/>
        <end position="288"/>
    </location>
</feature>
<feature type="domain" description="Glycosyl-hydrolase family 116 N-terminal" evidence="3">
    <location>
        <begin position="452"/>
        <end position="574"/>
    </location>
</feature>
<reference evidence="4 5" key="1">
    <citation type="submission" date="2019-02" db="EMBL/GenBank/DDBJ databases">
        <title>Deep-cultivation of Planctomycetes and their phenomic and genomic characterization uncovers novel biology.</title>
        <authorList>
            <person name="Wiegand S."/>
            <person name="Jogler M."/>
            <person name="Boedeker C."/>
            <person name="Pinto D."/>
            <person name="Vollmers J."/>
            <person name="Rivas-Marin E."/>
            <person name="Kohn T."/>
            <person name="Peeters S.H."/>
            <person name="Heuer A."/>
            <person name="Rast P."/>
            <person name="Oberbeckmann S."/>
            <person name="Bunk B."/>
            <person name="Jeske O."/>
            <person name="Meyerdierks A."/>
            <person name="Storesund J.E."/>
            <person name="Kallscheuer N."/>
            <person name="Luecker S."/>
            <person name="Lage O.M."/>
            <person name="Pohl T."/>
            <person name="Merkel B.J."/>
            <person name="Hornburger P."/>
            <person name="Mueller R.-W."/>
            <person name="Bruemmer F."/>
            <person name="Labrenz M."/>
            <person name="Spormann A.M."/>
            <person name="Op Den Camp H."/>
            <person name="Overmann J."/>
            <person name="Amann R."/>
            <person name="Jetten M.S.M."/>
            <person name="Mascher T."/>
            <person name="Medema M.H."/>
            <person name="Devos D.P."/>
            <person name="Kaster A.-K."/>
            <person name="Ovreas L."/>
            <person name="Rohde M."/>
            <person name="Galperin M.Y."/>
            <person name="Jogler C."/>
        </authorList>
    </citation>
    <scope>NUCLEOTIDE SEQUENCE [LARGE SCALE GENOMIC DNA]</scope>
    <source>
        <strain evidence="4 5">Poly41</strain>
    </source>
</reference>